<dbReference type="GO" id="GO:0004713">
    <property type="term" value="F:protein tyrosine kinase activity"/>
    <property type="evidence" value="ECO:0007669"/>
    <property type="project" value="UniProtKB-KW"/>
</dbReference>
<dbReference type="GO" id="GO:0005886">
    <property type="term" value="C:plasma membrane"/>
    <property type="evidence" value="ECO:0007669"/>
    <property type="project" value="UniProtKB-SubCell"/>
</dbReference>
<dbReference type="Pfam" id="PF13614">
    <property type="entry name" value="AAA_31"/>
    <property type="match status" value="1"/>
</dbReference>
<protein>
    <submittedName>
        <fullName evidence="19">Tyrosine-protein kinase</fullName>
    </submittedName>
</protein>
<keyword evidence="11 15" id="KW-0472">Membrane</keyword>
<dbReference type="AlphaFoldDB" id="A0A1C3SZW7"/>
<reference evidence="19" key="2">
    <citation type="submission" date="2016-08" db="EMBL/GenBank/DDBJ databases">
        <title>Klebsiella loci capsule.</title>
        <authorList>
            <person name="Holt K.E."/>
            <person name="Thomson N.R."/>
        </authorList>
    </citation>
    <scope>NUCLEOTIDE SEQUENCE</scope>
    <source>
        <strain evidence="19">KL132</strain>
    </source>
</reference>
<dbReference type="GO" id="GO:0042802">
    <property type="term" value="F:identical protein binding"/>
    <property type="evidence" value="ECO:0007669"/>
    <property type="project" value="UniProtKB-ARBA"/>
</dbReference>
<evidence type="ECO:0000259" key="16">
    <source>
        <dbReference type="Pfam" id="PF02706"/>
    </source>
</evidence>
<dbReference type="InterPro" id="IPR005702">
    <property type="entry name" value="Wzc-like_C"/>
</dbReference>
<feature type="domain" description="Polysaccharide chain length determinant N-terminal" evidence="16">
    <location>
        <begin position="16"/>
        <end position="108"/>
    </location>
</feature>
<keyword evidence="6 15" id="KW-0812">Transmembrane</keyword>
<dbReference type="EMBL" id="LT603708">
    <property type="protein sequence ID" value="SCA95822.1"/>
    <property type="molecule type" value="Genomic_DNA"/>
</dbReference>
<comment type="similarity">
    <text evidence="2">Belongs to the etk/wzc family.</text>
</comment>
<keyword evidence="4" id="KW-0997">Cell inner membrane</keyword>
<feature type="domain" description="AAA" evidence="17">
    <location>
        <begin position="536"/>
        <end position="665"/>
    </location>
</feature>
<dbReference type="InterPro" id="IPR003856">
    <property type="entry name" value="LPS_length_determ_N"/>
</dbReference>
<feature type="transmembrane region" description="Helical" evidence="15">
    <location>
        <begin position="32"/>
        <end position="51"/>
    </location>
</feature>
<evidence type="ECO:0000256" key="13">
    <source>
        <dbReference type="ARBA" id="ARBA00053015"/>
    </source>
</evidence>
<dbReference type="Pfam" id="PF02706">
    <property type="entry name" value="Wzz"/>
    <property type="match status" value="1"/>
</dbReference>
<evidence type="ECO:0000256" key="9">
    <source>
        <dbReference type="ARBA" id="ARBA00022840"/>
    </source>
</evidence>
<dbReference type="InterPro" id="IPR025669">
    <property type="entry name" value="AAA_dom"/>
</dbReference>
<name>A0A1C3SZW7_KLEPN</name>
<dbReference type="InterPro" id="IPR032807">
    <property type="entry name" value="GNVR"/>
</dbReference>
<dbReference type="Gene3D" id="3.40.50.300">
    <property type="entry name" value="P-loop containing nucleotide triphosphate hydrolases"/>
    <property type="match status" value="1"/>
</dbReference>
<evidence type="ECO:0000256" key="8">
    <source>
        <dbReference type="ARBA" id="ARBA00022777"/>
    </source>
</evidence>
<proteinExistence type="inferred from homology"/>
<evidence type="ECO:0000256" key="2">
    <source>
        <dbReference type="ARBA" id="ARBA00008883"/>
    </source>
</evidence>
<feature type="transmembrane region" description="Helical" evidence="15">
    <location>
        <begin position="426"/>
        <end position="446"/>
    </location>
</feature>
<evidence type="ECO:0000256" key="4">
    <source>
        <dbReference type="ARBA" id="ARBA00022519"/>
    </source>
</evidence>
<sequence length="718" mass="80293">MKLKDKQSNSISSKNDEIDLRKIIGTLIDDKWLIASIIGVFTAVSLIYTVIAQPIYRSDALVQVEKSPGVSSIIDGASDLFPQSDPTSATEIEIIKSRMVIGKAINDLGLENEVNRKSLPIIGGVWDRITGKTKKGISVELFKVPESEINKKFNISFTNGKDFVLSDEDKNILKGTIGKIAYNDKYSILITSGTVAEGDEYTLVKRHFLTTYNNLLTNFDVSDKGKDTGVLGMTYDNQDPDFASKVLNSITENYLLQNINRKTEQAQKSLDFLKEQLPKVRNQLDEYEQKLNGFRRQSSSVDLSLEAKSLLDNLVQLDAQINQLTFKETDIAQLFTKDHPSYKALLEKKAILEKEKLRLSKEVSQLPMTQQEIIRLSRDVDVQQQVYLQMLNKQQELGVIKASAIGYVRIIDQAMTRLSPVEPRKIIVILLGIFLGTLVAAAFSLVRKALHRGVDNPEMLEAAGIDVLASIPFSEWQRKELIKSNLAADGKIKLLASSNPSDLAIESIRSLRTSIHFSMMEAKNNILMISGVSPNIGKSFISSNLSAVLAQSGKRTLLIDSDLRKGYLHDVFNLQDNKVGLTEFLEGKINHKDIVQKIADVENLWVIPRGSIPENPSELLMKDRLKTLLEEVSQSFDVVIIDTPPILAVTDAAIIGLYSGTNLLVTRFEENSVKEVEVSIRRFAQNGIVIKGTILNAVLKRASSYYSYGYYEYEYKED</sequence>
<keyword evidence="12" id="KW-0829">Tyrosine-protein kinase</keyword>
<dbReference type="NCBIfam" id="TIGR01007">
    <property type="entry name" value="eps_fam"/>
    <property type="match status" value="1"/>
</dbReference>
<comment type="catalytic activity">
    <reaction evidence="13">
        <text>L-tyrosyl-[protein] + ATP = O-phospho-L-tyrosyl-[protein] + ADP + H(+)</text>
        <dbReference type="Rhea" id="RHEA:10596"/>
        <dbReference type="Rhea" id="RHEA-COMP:10136"/>
        <dbReference type="Rhea" id="RHEA-COMP:20101"/>
        <dbReference type="ChEBI" id="CHEBI:15378"/>
        <dbReference type="ChEBI" id="CHEBI:30616"/>
        <dbReference type="ChEBI" id="CHEBI:46858"/>
        <dbReference type="ChEBI" id="CHEBI:61978"/>
        <dbReference type="ChEBI" id="CHEBI:456216"/>
    </reaction>
</comment>
<keyword evidence="7" id="KW-0547">Nucleotide-binding</keyword>
<evidence type="ECO:0000256" key="5">
    <source>
        <dbReference type="ARBA" id="ARBA00022679"/>
    </source>
</evidence>
<comment type="subcellular location">
    <subcellularLocation>
        <location evidence="1">Cell inner membrane</location>
        <topology evidence="1">Multi-pass membrane protein</topology>
    </subcellularLocation>
</comment>
<evidence type="ECO:0000259" key="17">
    <source>
        <dbReference type="Pfam" id="PF13614"/>
    </source>
</evidence>
<keyword evidence="10 15" id="KW-1133">Transmembrane helix</keyword>
<dbReference type="GO" id="GO:0005524">
    <property type="term" value="F:ATP binding"/>
    <property type="evidence" value="ECO:0007669"/>
    <property type="project" value="UniProtKB-KW"/>
</dbReference>
<reference evidence="19" key="1">
    <citation type="submission" date="2016-07" db="EMBL/GenBank/DDBJ databases">
        <authorList>
            <person name="Informatics P."/>
        </authorList>
    </citation>
    <scope>NUCLEOTIDE SEQUENCE</scope>
    <source>
        <strain evidence="19">KL132</strain>
    </source>
</reference>
<evidence type="ECO:0000256" key="1">
    <source>
        <dbReference type="ARBA" id="ARBA00004429"/>
    </source>
</evidence>
<dbReference type="PANTHER" id="PTHR32309:SF32">
    <property type="entry name" value="TYROSINE-PROTEIN KINASE ETK-RELATED"/>
    <property type="match status" value="1"/>
</dbReference>
<dbReference type="CDD" id="cd05387">
    <property type="entry name" value="BY-kinase"/>
    <property type="match status" value="1"/>
</dbReference>
<accession>A0A1C3SZW7</accession>
<evidence type="ECO:0000259" key="18">
    <source>
        <dbReference type="Pfam" id="PF13807"/>
    </source>
</evidence>
<dbReference type="InterPro" id="IPR050445">
    <property type="entry name" value="Bact_polysacc_biosynth/exp"/>
</dbReference>
<dbReference type="Pfam" id="PF23607">
    <property type="entry name" value="WZC_N"/>
    <property type="match status" value="1"/>
</dbReference>
<evidence type="ECO:0000256" key="11">
    <source>
        <dbReference type="ARBA" id="ARBA00023136"/>
    </source>
</evidence>
<evidence type="ECO:0000256" key="6">
    <source>
        <dbReference type="ARBA" id="ARBA00022692"/>
    </source>
</evidence>
<dbReference type="SUPFAM" id="SSF52540">
    <property type="entry name" value="P-loop containing nucleoside triphosphate hydrolases"/>
    <property type="match status" value="1"/>
</dbReference>
<dbReference type="RefSeq" id="WP_117030462.1">
    <property type="nucleotide sequence ID" value="NZ_CP083775.1"/>
</dbReference>
<keyword evidence="5" id="KW-0808">Transferase</keyword>
<evidence type="ECO:0000256" key="3">
    <source>
        <dbReference type="ARBA" id="ARBA00022475"/>
    </source>
</evidence>
<evidence type="ECO:0000256" key="12">
    <source>
        <dbReference type="ARBA" id="ARBA00023137"/>
    </source>
</evidence>
<dbReference type="FunFam" id="3.40.50.300:FF:000527">
    <property type="entry name" value="Tyrosine-protein kinase etk"/>
    <property type="match status" value="1"/>
</dbReference>
<feature type="coiled-coil region" evidence="14">
    <location>
        <begin position="256"/>
        <end position="297"/>
    </location>
</feature>
<keyword evidence="8 19" id="KW-0418">Kinase</keyword>
<organism evidence="19">
    <name type="scientific">Klebsiella pneumoniae</name>
    <dbReference type="NCBI Taxonomy" id="573"/>
    <lineage>
        <taxon>Bacteria</taxon>
        <taxon>Pseudomonadati</taxon>
        <taxon>Pseudomonadota</taxon>
        <taxon>Gammaproteobacteria</taxon>
        <taxon>Enterobacterales</taxon>
        <taxon>Enterobacteriaceae</taxon>
        <taxon>Klebsiella/Raoultella group</taxon>
        <taxon>Klebsiella</taxon>
        <taxon>Klebsiella pneumoniae complex</taxon>
    </lineage>
</organism>
<keyword evidence="14" id="KW-0175">Coiled coil</keyword>
<dbReference type="InterPro" id="IPR027417">
    <property type="entry name" value="P-loop_NTPase"/>
</dbReference>
<keyword evidence="3" id="KW-1003">Cell membrane</keyword>
<feature type="domain" description="Tyrosine-protein kinase G-rich" evidence="18">
    <location>
        <begin position="369"/>
        <end position="449"/>
    </location>
</feature>
<evidence type="ECO:0000256" key="15">
    <source>
        <dbReference type="SAM" id="Phobius"/>
    </source>
</evidence>
<evidence type="ECO:0000256" key="10">
    <source>
        <dbReference type="ARBA" id="ARBA00022989"/>
    </source>
</evidence>
<dbReference type="Pfam" id="PF13807">
    <property type="entry name" value="GNVR"/>
    <property type="match status" value="1"/>
</dbReference>
<gene>
    <name evidence="19" type="primary">wzc</name>
    <name evidence="19" type="synonym">KL132_00006</name>
</gene>
<evidence type="ECO:0000256" key="14">
    <source>
        <dbReference type="SAM" id="Coils"/>
    </source>
</evidence>
<keyword evidence="9" id="KW-0067">ATP-binding</keyword>
<evidence type="ECO:0000256" key="7">
    <source>
        <dbReference type="ARBA" id="ARBA00022741"/>
    </source>
</evidence>
<evidence type="ECO:0000313" key="19">
    <source>
        <dbReference type="EMBL" id="SCA95822.1"/>
    </source>
</evidence>
<dbReference type="PANTHER" id="PTHR32309">
    <property type="entry name" value="TYROSINE-PROTEIN KINASE"/>
    <property type="match status" value="1"/>
</dbReference>